<protein>
    <recommendedName>
        <fullName evidence="1">DUF427 domain-containing protein</fullName>
    </recommendedName>
</protein>
<gene>
    <name evidence="2" type="ORF">SSPSH_003417</name>
</gene>
<dbReference type="Pfam" id="PF04248">
    <property type="entry name" value="NTP_transf_9"/>
    <property type="match status" value="1"/>
</dbReference>
<sequence length="120" mass="13794">MPAYFDNRIELHEHAGQLCVYAGPQLIGQTDTALRLAERGYADRFYLPWSAIESHCLQRSDKQTYCPYKGDTRYYHVVIDDVSYDNAAWVYPQPRSEMAAIAGRIAFDHPQVTLEIAPRQ</sequence>
<dbReference type="RefSeq" id="WP_006912965.1">
    <property type="nucleotide sequence ID" value="NZ_AFNV02000029.1"/>
</dbReference>
<dbReference type="EMBL" id="AFNV02000029">
    <property type="protein sequence ID" value="ERJ17738.1"/>
    <property type="molecule type" value="Genomic_DNA"/>
</dbReference>
<feature type="domain" description="DUF427" evidence="1">
    <location>
        <begin position="21"/>
        <end position="108"/>
    </location>
</feature>
<proteinExistence type="predicted"/>
<accession>F7Q899</accession>
<evidence type="ECO:0000259" key="1">
    <source>
        <dbReference type="Pfam" id="PF04248"/>
    </source>
</evidence>
<organism evidence="2 3">
    <name type="scientific">Salinisphaera shabanensis E1L3A</name>
    <dbReference type="NCBI Taxonomy" id="1033802"/>
    <lineage>
        <taxon>Bacteria</taxon>
        <taxon>Pseudomonadati</taxon>
        <taxon>Pseudomonadota</taxon>
        <taxon>Gammaproteobacteria</taxon>
        <taxon>Salinisphaerales</taxon>
        <taxon>Salinisphaeraceae</taxon>
        <taxon>Salinisphaera</taxon>
    </lineage>
</organism>
<dbReference type="OrthoDB" id="4565346at2"/>
<keyword evidence="3" id="KW-1185">Reference proteome</keyword>
<name>F7Q899_9GAMM</name>
<dbReference type="PANTHER" id="PTHR34310">
    <property type="entry name" value="DUF427 DOMAIN PROTEIN (AFU_ORTHOLOGUE AFUA_3G02220)"/>
    <property type="match status" value="1"/>
</dbReference>
<reference evidence="2 3" key="2">
    <citation type="journal article" date="2013" name="PLoS ONE">
        <title>INDIGO - INtegrated Data Warehouse of MIcrobial GenOmes with Examples from the Red Sea Extremophiles.</title>
        <authorList>
            <person name="Alam I."/>
            <person name="Antunes A."/>
            <person name="Kamau A.A."/>
            <person name="Ba Alawi W."/>
            <person name="Kalkatawi M."/>
            <person name="Stingl U."/>
            <person name="Bajic V.B."/>
        </authorList>
    </citation>
    <scope>NUCLEOTIDE SEQUENCE [LARGE SCALE GENOMIC DNA]</scope>
    <source>
        <strain evidence="2 3">E1L3A</strain>
    </source>
</reference>
<dbReference type="Proteomes" id="UP000006242">
    <property type="component" value="Unassembled WGS sequence"/>
</dbReference>
<dbReference type="eggNOG" id="COG2343">
    <property type="taxonomic scope" value="Bacteria"/>
</dbReference>
<reference evidence="2 3" key="1">
    <citation type="journal article" date="2011" name="J. Bacteriol.">
        <title>Genome sequence of Salinisphaera shabanensis, a gammaproteobacterium from the harsh, variable environment of the brine-seawater interface of the Shaban Deep in the Red Sea.</title>
        <authorList>
            <person name="Antunes A."/>
            <person name="Alam I."/>
            <person name="Bajic V.B."/>
            <person name="Stingl U."/>
        </authorList>
    </citation>
    <scope>NUCLEOTIDE SEQUENCE [LARGE SCALE GENOMIC DNA]</scope>
    <source>
        <strain evidence="2 3">E1L3A</strain>
    </source>
</reference>
<dbReference type="Gene3D" id="2.170.150.40">
    <property type="entry name" value="Domain of unknown function (DUF427)"/>
    <property type="match status" value="1"/>
</dbReference>
<evidence type="ECO:0000313" key="3">
    <source>
        <dbReference type="Proteomes" id="UP000006242"/>
    </source>
</evidence>
<comment type="caution">
    <text evidence="2">The sequence shown here is derived from an EMBL/GenBank/DDBJ whole genome shotgun (WGS) entry which is preliminary data.</text>
</comment>
<dbReference type="PANTHER" id="PTHR34310:SF9">
    <property type="entry name" value="BLR5716 PROTEIN"/>
    <property type="match status" value="1"/>
</dbReference>
<dbReference type="AlphaFoldDB" id="F7Q899"/>
<dbReference type="InterPro" id="IPR007361">
    <property type="entry name" value="DUF427"/>
</dbReference>
<dbReference type="InterPro" id="IPR038694">
    <property type="entry name" value="DUF427_sf"/>
</dbReference>
<dbReference type="STRING" id="1033802.SSPSH_003417"/>
<evidence type="ECO:0000313" key="2">
    <source>
        <dbReference type="EMBL" id="ERJ17738.1"/>
    </source>
</evidence>